<dbReference type="AlphaFoldDB" id="A0AAD5SX86"/>
<name>A0AAD5SX86_9FUNG</name>
<keyword evidence="1" id="KW-0560">Oxidoreductase</keyword>
<feature type="domain" description="FAD-binding 8" evidence="2">
    <location>
        <begin position="23"/>
        <end position="108"/>
    </location>
</feature>
<organism evidence="3 4">
    <name type="scientific">Physocladia obscura</name>
    <dbReference type="NCBI Taxonomy" id="109957"/>
    <lineage>
        <taxon>Eukaryota</taxon>
        <taxon>Fungi</taxon>
        <taxon>Fungi incertae sedis</taxon>
        <taxon>Chytridiomycota</taxon>
        <taxon>Chytridiomycota incertae sedis</taxon>
        <taxon>Chytridiomycetes</taxon>
        <taxon>Chytridiales</taxon>
        <taxon>Chytriomycetaceae</taxon>
        <taxon>Physocladia</taxon>
    </lineage>
</organism>
<proteinExistence type="predicted"/>
<dbReference type="GO" id="GO:0016491">
    <property type="term" value="F:oxidoreductase activity"/>
    <property type="evidence" value="ECO:0007669"/>
    <property type="project" value="UniProtKB-KW"/>
</dbReference>
<dbReference type="InterPro" id="IPR013112">
    <property type="entry name" value="FAD-bd_8"/>
</dbReference>
<dbReference type="InterPro" id="IPR050369">
    <property type="entry name" value="RBOH/FRE"/>
</dbReference>
<dbReference type="PANTHER" id="PTHR11972:SF69">
    <property type="entry name" value="FERRIC REDUCTION OXIDASE 6-RELATED"/>
    <property type="match status" value="1"/>
</dbReference>
<dbReference type="EMBL" id="JADGJH010001294">
    <property type="protein sequence ID" value="KAJ3115388.1"/>
    <property type="molecule type" value="Genomic_DNA"/>
</dbReference>
<dbReference type="Proteomes" id="UP001211907">
    <property type="component" value="Unassembled WGS sequence"/>
</dbReference>
<keyword evidence="4" id="KW-1185">Reference proteome</keyword>
<dbReference type="PANTHER" id="PTHR11972">
    <property type="entry name" value="NADPH OXIDASE"/>
    <property type="match status" value="1"/>
</dbReference>
<sequence length="257" mass="28737">MIPGKPIPIPFRITYDCQCGYVVVTIATKKANFARPGQFMRVNFPSISRLEFHPWSIVYKSETSVTFMFSAGKNTYEWSALLAEKLKQFSAIAANEKLVVHLQGPYGKEIGVYGNNQDLVIFYVGGTGLAACIQAINKILARNDATTEDKRVKVILAWSARKFKMAEISLLQSWNGVSNDLLELELFETGLSAERANLDSLLKKHLLDFDTSIQDFLVGIFICGPASFTLDALNHAYFFSLQNPSIKLSIEMESFDL</sequence>
<evidence type="ECO:0000313" key="3">
    <source>
        <dbReference type="EMBL" id="KAJ3115388.1"/>
    </source>
</evidence>
<evidence type="ECO:0000256" key="1">
    <source>
        <dbReference type="ARBA" id="ARBA00023002"/>
    </source>
</evidence>
<accession>A0AAD5SX86</accession>
<protein>
    <recommendedName>
        <fullName evidence="2">FAD-binding 8 domain-containing protein</fullName>
    </recommendedName>
</protein>
<dbReference type="CDD" id="cd06186">
    <property type="entry name" value="NOX_Duox_like_FAD_NADP"/>
    <property type="match status" value="1"/>
</dbReference>
<comment type="caution">
    <text evidence="3">The sequence shown here is derived from an EMBL/GenBank/DDBJ whole genome shotgun (WGS) entry which is preliminary data.</text>
</comment>
<evidence type="ECO:0000259" key="2">
    <source>
        <dbReference type="Pfam" id="PF08022"/>
    </source>
</evidence>
<gene>
    <name evidence="3" type="ORF">HK100_001362</name>
</gene>
<dbReference type="Gene3D" id="3.40.50.80">
    <property type="entry name" value="Nucleotide-binding domain of ferredoxin-NADP reductase (FNR) module"/>
    <property type="match status" value="1"/>
</dbReference>
<evidence type="ECO:0000313" key="4">
    <source>
        <dbReference type="Proteomes" id="UP001211907"/>
    </source>
</evidence>
<dbReference type="GO" id="GO:0005886">
    <property type="term" value="C:plasma membrane"/>
    <property type="evidence" value="ECO:0007669"/>
    <property type="project" value="TreeGrafter"/>
</dbReference>
<dbReference type="InterPro" id="IPR039261">
    <property type="entry name" value="FNR_nucleotide-bd"/>
</dbReference>
<dbReference type="Pfam" id="PF08022">
    <property type="entry name" value="FAD_binding_8"/>
    <property type="match status" value="1"/>
</dbReference>
<dbReference type="SUPFAM" id="SSF52343">
    <property type="entry name" value="Ferredoxin reductase-like, C-terminal NADP-linked domain"/>
    <property type="match status" value="1"/>
</dbReference>
<reference evidence="3" key="1">
    <citation type="submission" date="2020-05" db="EMBL/GenBank/DDBJ databases">
        <title>Phylogenomic resolution of chytrid fungi.</title>
        <authorList>
            <person name="Stajich J.E."/>
            <person name="Amses K."/>
            <person name="Simmons R."/>
            <person name="Seto K."/>
            <person name="Myers J."/>
            <person name="Bonds A."/>
            <person name="Quandt C.A."/>
            <person name="Barry K."/>
            <person name="Liu P."/>
            <person name="Grigoriev I."/>
            <person name="Longcore J.E."/>
            <person name="James T.Y."/>
        </authorList>
    </citation>
    <scope>NUCLEOTIDE SEQUENCE</scope>
    <source>
        <strain evidence="3">JEL0513</strain>
    </source>
</reference>